<keyword evidence="6 12" id="KW-0862">Zinc</keyword>
<sequence>MAALKVVPLLLLLHCSGNLGLTEDLGKARSALYQRLLAYRRQQILEREFQERSVVEPGMTRQEYQEEIEAEEEHAEFVEGDIIPDPEILALEQGKIKRDTLALQNRLWPGGIVPYVFESSMTTKGAQAVREAIEEYRKQTCVQFIPKRPEDSHFVRFFRGRGCYSKLGRAPEPGGQPLSVGPHCEWKGTMMHEMMHSIGFFHEQSRTDRDNFVKILFENVKQGQEKNFKKYGHGLMDYLGAPYDYGSIMHYPRNAFSRNGRDTLIPMKGGVEVGQRKGFSVIDVQQIKDLYCKPPPTPRPPPTVPCVDLGRKCQVWKSKGRCEMDNHMPKMMERCAKTCGHC</sequence>
<keyword evidence="8" id="KW-0865">Zymogen</keyword>
<dbReference type="PANTHER" id="PTHR10127:SF780">
    <property type="entry name" value="METALLOENDOPEPTIDASE"/>
    <property type="match status" value="1"/>
</dbReference>
<feature type="active site" evidence="12">
    <location>
        <position position="193"/>
    </location>
</feature>
<dbReference type="InterPro" id="IPR003582">
    <property type="entry name" value="ShKT_dom"/>
</dbReference>
<evidence type="ECO:0000256" key="1">
    <source>
        <dbReference type="ARBA" id="ARBA00002657"/>
    </source>
</evidence>
<feature type="domain" description="ShKT" evidence="14">
    <location>
        <begin position="306"/>
        <end position="342"/>
    </location>
</feature>
<dbReference type="Gene3D" id="3.40.390.10">
    <property type="entry name" value="Collagenase (Catalytic Domain)"/>
    <property type="match status" value="1"/>
</dbReference>
<evidence type="ECO:0000256" key="7">
    <source>
        <dbReference type="ARBA" id="ARBA00023049"/>
    </source>
</evidence>
<keyword evidence="5 12" id="KW-0378">Hydrolase</keyword>
<dbReference type="PANTHER" id="PTHR10127">
    <property type="entry name" value="DISCOIDIN, CUB, EGF, LAMININ , AND ZINC METALLOPROTEASE DOMAIN CONTAINING"/>
    <property type="match status" value="1"/>
</dbReference>
<comment type="function">
    <text evidence="1">Metalloprotease.</text>
</comment>
<evidence type="ECO:0000256" key="2">
    <source>
        <dbReference type="ARBA" id="ARBA00022670"/>
    </source>
</evidence>
<evidence type="ECO:0000256" key="11">
    <source>
        <dbReference type="PROSITE-ProRule" id="PRU01005"/>
    </source>
</evidence>
<reference evidence="16" key="2">
    <citation type="submission" date="2020-07" db="EMBL/GenBank/DDBJ databases">
        <authorList>
            <person name="Klompen A.L."/>
            <person name="Macrander J."/>
            <person name="Reitzel A.M."/>
            <person name="Stampar S.N."/>
        </authorList>
    </citation>
    <scope>NUCLEOTIDE SEQUENCE</scope>
</reference>
<dbReference type="SMART" id="SM00235">
    <property type="entry name" value="ZnMc"/>
    <property type="match status" value="1"/>
</dbReference>
<comment type="caution">
    <text evidence="11">Lacks conserved residue(s) required for the propagation of feature annotation.</text>
</comment>
<protein>
    <recommendedName>
        <fullName evidence="13">Metalloendopeptidase</fullName>
        <ecNumber evidence="13">3.4.24.-</ecNumber>
    </recommendedName>
</protein>
<feature type="chain" id="PRO_5029034072" description="Metalloendopeptidase" evidence="13">
    <location>
        <begin position="21"/>
        <end position="342"/>
    </location>
</feature>
<dbReference type="PRINTS" id="PR00480">
    <property type="entry name" value="ASTACIN"/>
</dbReference>
<keyword evidence="7 12" id="KW-0482">Metalloprotease</keyword>
<dbReference type="GO" id="GO:0006508">
    <property type="term" value="P:proteolysis"/>
    <property type="evidence" value="ECO:0007669"/>
    <property type="project" value="UniProtKB-KW"/>
</dbReference>
<evidence type="ECO:0000256" key="8">
    <source>
        <dbReference type="ARBA" id="ARBA00023145"/>
    </source>
</evidence>
<dbReference type="SUPFAM" id="SSF55486">
    <property type="entry name" value="Metalloproteases ('zincins'), catalytic domain"/>
    <property type="match status" value="1"/>
</dbReference>
<evidence type="ECO:0000256" key="5">
    <source>
        <dbReference type="ARBA" id="ARBA00022801"/>
    </source>
</evidence>
<evidence type="ECO:0000256" key="4">
    <source>
        <dbReference type="ARBA" id="ARBA00022729"/>
    </source>
</evidence>
<keyword evidence="9" id="KW-1015">Disulfide bond</keyword>
<evidence type="ECO:0000313" key="16">
    <source>
        <dbReference type="EMBL" id="QNH72413.1"/>
    </source>
</evidence>
<dbReference type="GO" id="GO:0008270">
    <property type="term" value="F:zinc ion binding"/>
    <property type="evidence" value="ECO:0007669"/>
    <property type="project" value="UniProtKB-UniRule"/>
</dbReference>
<feature type="signal peptide" evidence="13">
    <location>
        <begin position="1"/>
        <end position="20"/>
    </location>
</feature>
<comment type="cofactor">
    <cofactor evidence="12 13">
        <name>Zn(2+)</name>
        <dbReference type="ChEBI" id="CHEBI:29105"/>
    </cofactor>
    <text evidence="12 13">Binds 1 zinc ion per subunit.</text>
</comment>
<evidence type="ECO:0000256" key="12">
    <source>
        <dbReference type="PROSITE-ProRule" id="PRU01211"/>
    </source>
</evidence>
<dbReference type="PROSITE" id="PS51864">
    <property type="entry name" value="ASTACIN"/>
    <property type="match status" value="1"/>
</dbReference>
<keyword evidence="2 12" id="KW-0645">Protease</keyword>
<dbReference type="InterPro" id="IPR024079">
    <property type="entry name" value="MetalloPept_cat_dom_sf"/>
</dbReference>
<accession>A0A7G7WYS4</accession>
<dbReference type="Gene3D" id="1.10.10.1940">
    <property type="match status" value="1"/>
</dbReference>
<evidence type="ECO:0000259" key="14">
    <source>
        <dbReference type="PROSITE" id="PS51670"/>
    </source>
</evidence>
<feature type="domain" description="Peptidase M12A" evidence="15">
    <location>
        <begin position="99"/>
        <end position="293"/>
    </location>
</feature>
<dbReference type="EC" id="3.4.24.-" evidence="13"/>
<name>A0A7G7WYS4_9CNID</name>
<evidence type="ECO:0000256" key="6">
    <source>
        <dbReference type="ARBA" id="ARBA00022833"/>
    </source>
</evidence>
<evidence type="ECO:0000259" key="15">
    <source>
        <dbReference type="PROSITE" id="PS51864"/>
    </source>
</evidence>
<keyword evidence="3 12" id="KW-0479">Metal-binding</keyword>
<dbReference type="Pfam" id="PF01400">
    <property type="entry name" value="Astacin"/>
    <property type="match status" value="1"/>
</dbReference>
<organism evidence="16">
    <name type="scientific">Isarachnanthus nocturnus</name>
    <dbReference type="NCBI Taxonomy" id="1240238"/>
    <lineage>
        <taxon>Eukaryota</taxon>
        <taxon>Metazoa</taxon>
        <taxon>Cnidaria</taxon>
        <taxon>Anthozoa</taxon>
        <taxon>Ceriantharia</taxon>
        <taxon>Penicillaria (in: tube anenomes)</taxon>
        <taxon>Arachnactidae</taxon>
        <taxon>Isarachnanthus</taxon>
    </lineage>
</organism>
<feature type="binding site" evidence="12">
    <location>
        <position position="196"/>
    </location>
    <ligand>
        <name>Zn(2+)</name>
        <dbReference type="ChEBI" id="CHEBI:29105"/>
        <note>catalytic</note>
    </ligand>
</feature>
<dbReference type="PROSITE" id="PS51670">
    <property type="entry name" value="SHKT"/>
    <property type="match status" value="1"/>
</dbReference>
<dbReference type="Pfam" id="PF01549">
    <property type="entry name" value="ShK"/>
    <property type="match status" value="1"/>
</dbReference>
<dbReference type="InterPro" id="IPR034035">
    <property type="entry name" value="Astacin-like_dom"/>
</dbReference>
<keyword evidence="10" id="KW-0325">Glycoprotein</keyword>
<dbReference type="AlphaFoldDB" id="A0A7G7WYS4"/>
<dbReference type="FunFam" id="3.40.390.10:FF:000015">
    <property type="entry name" value="Meprin A subunit"/>
    <property type="match status" value="1"/>
</dbReference>
<dbReference type="CDD" id="cd04280">
    <property type="entry name" value="ZnMc_astacin_like"/>
    <property type="match status" value="1"/>
</dbReference>
<dbReference type="InterPro" id="IPR001506">
    <property type="entry name" value="Peptidase_M12A"/>
</dbReference>
<reference evidence="16" key="1">
    <citation type="journal article" date="2020" name="Mar. Drugs">
        <title>Transcriptomic Analysis of Four Cerianthid (Cnidaria, Ceriantharia) Venoms.</title>
        <authorList>
            <person name="Klompen A.M.L."/>
            <person name="Macrander J."/>
            <person name="Reitzel A.M."/>
            <person name="Stampar S.N."/>
        </authorList>
    </citation>
    <scope>NUCLEOTIDE SEQUENCE</scope>
</reference>
<proteinExistence type="evidence at transcript level"/>
<evidence type="ECO:0000256" key="10">
    <source>
        <dbReference type="ARBA" id="ARBA00023180"/>
    </source>
</evidence>
<keyword evidence="4 13" id="KW-0732">Signal</keyword>
<dbReference type="EMBL" id="MT747479">
    <property type="protein sequence ID" value="QNH72413.1"/>
    <property type="molecule type" value="mRNA"/>
</dbReference>
<dbReference type="InterPro" id="IPR006026">
    <property type="entry name" value="Peptidase_Metallo"/>
</dbReference>
<dbReference type="GO" id="GO:0004222">
    <property type="term" value="F:metalloendopeptidase activity"/>
    <property type="evidence" value="ECO:0007669"/>
    <property type="project" value="UniProtKB-UniRule"/>
</dbReference>
<feature type="binding site" evidence="12">
    <location>
        <position position="192"/>
    </location>
    <ligand>
        <name>Zn(2+)</name>
        <dbReference type="ChEBI" id="CHEBI:29105"/>
        <note>catalytic</note>
    </ligand>
</feature>
<evidence type="ECO:0000256" key="13">
    <source>
        <dbReference type="RuleBase" id="RU361183"/>
    </source>
</evidence>
<evidence type="ECO:0000256" key="9">
    <source>
        <dbReference type="ARBA" id="ARBA00023157"/>
    </source>
</evidence>
<feature type="binding site" evidence="12">
    <location>
        <position position="202"/>
    </location>
    <ligand>
        <name>Zn(2+)</name>
        <dbReference type="ChEBI" id="CHEBI:29105"/>
        <note>catalytic</note>
    </ligand>
</feature>
<evidence type="ECO:0000256" key="3">
    <source>
        <dbReference type="ARBA" id="ARBA00022723"/>
    </source>
</evidence>